<evidence type="ECO:0000313" key="2">
    <source>
        <dbReference type="Proteomes" id="UP001320706"/>
    </source>
</evidence>
<keyword evidence="2" id="KW-1185">Reference proteome</keyword>
<sequence length="730" mass="80753">MATHLPGDTGDTCAGKKEWRVITDRRPPLPGRRAHCSPTAPASTTLRPKTLRFTTQAPRSLPQLLCDKLCPRRSSAVLTHLTGRSTAAKRPGTGGVCTSSAAPSPRDRQTKAMNAVSSGRGRKSQLVSGTKTPVQDSTDRDRPGRRITTIACQGCQKRKCKCGGERPTCSACRARNFECVYDVADGTSRSADLKTKNQALAARVAQYDLLFSGLCRSSDLNASNILARMRIGEDLESIIASLHVDGHVQHAPPASKRRRGLSPTSEDGTSLHKETAQNGTYSDHGSRRASTTLSEHNQLETRPAVWHSEEQQFENMPLGPGRPVSQHSEFCALRGGDSSYGNQHAQYAIPAVASELSSPVELINWAMEHAMQLNTPTYTPSMPAEYPTPIPDVSSLAGDATLPDLQQTPSPYHMAYISQRASRASKMPDGSQHGAEQTYRAPKVVVSRNVGKLYPPIDNPFLTIGYHPPLHSHPTADTDMPAWALTCNHEDNGRSTLNEACRVFLTENRAAIQAGKDAETICGKHPDIRLCFGEDTSAESSELSKWAARLYCSRTGATTVTQAVMMWASWYLMRWQIDPTPSNYEAIPRWFRPTPTQICVPHAEYIDFQIWPALRDALITMPWLWKYPDWSQEMMRTISTEWPLTLEESIYMEGSTSEVHLNPLLIEYVQRLENWSVGPGIRQYIPNADAYVPVRYEKDQWGKGPLAFVLEDIDVAAPAHARLSTVLKEE</sequence>
<comment type="caution">
    <text evidence="1">The sequence shown here is derived from an EMBL/GenBank/DDBJ whole genome shotgun (WGS) entry which is preliminary data.</text>
</comment>
<evidence type="ECO:0000313" key="1">
    <source>
        <dbReference type="EMBL" id="KAK8194119.1"/>
    </source>
</evidence>
<dbReference type="Proteomes" id="UP001320706">
    <property type="component" value="Unassembled WGS sequence"/>
</dbReference>
<dbReference type="EMBL" id="JAMKPW020000043">
    <property type="protein sequence ID" value="KAK8194119.1"/>
    <property type="molecule type" value="Genomic_DNA"/>
</dbReference>
<reference evidence="1" key="1">
    <citation type="submission" date="2024-02" db="EMBL/GenBank/DDBJ databases">
        <title>Metagenome Assembled Genome of Zalaria obscura JY119.</title>
        <authorList>
            <person name="Vighnesh L."/>
            <person name="Jagadeeshwari U."/>
            <person name="Venkata Ramana C."/>
            <person name="Sasikala C."/>
        </authorList>
    </citation>
    <scope>NUCLEOTIDE SEQUENCE</scope>
    <source>
        <strain evidence="1">JY119</strain>
    </source>
</reference>
<protein>
    <submittedName>
        <fullName evidence="1">Uncharacterized protein</fullName>
    </submittedName>
</protein>
<proteinExistence type="predicted"/>
<gene>
    <name evidence="1" type="ORF">M8818_007305</name>
</gene>
<name>A0ACC3S301_9PEZI</name>
<accession>A0ACC3S301</accession>
<organism evidence="1 2">
    <name type="scientific">Zalaria obscura</name>
    <dbReference type="NCBI Taxonomy" id="2024903"/>
    <lineage>
        <taxon>Eukaryota</taxon>
        <taxon>Fungi</taxon>
        <taxon>Dikarya</taxon>
        <taxon>Ascomycota</taxon>
        <taxon>Pezizomycotina</taxon>
        <taxon>Dothideomycetes</taxon>
        <taxon>Dothideomycetidae</taxon>
        <taxon>Dothideales</taxon>
        <taxon>Zalariaceae</taxon>
        <taxon>Zalaria</taxon>
    </lineage>
</organism>